<sequence length="123" mass="13970">MKRRVGIMANRSLVTCKKTEVLDVYGQVAAFAVLKGNQGAIKLIRYTSDGQFMSMAEPADFVHVYDTKRGYEEEREIDSFGEISGVSFRPDTESLFIGVWDGTHGSLLQYTRSRNNSYLDWML</sequence>
<evidence type="ECO:0000313" key="2">
    <source>
        <dbReference type="Proteomes" id="UP001057402"/>
    </source>
</evidence>
<gene>
    <name evidence="1" type="ORF">MLD38_019461</name>
</gene>
<evidence type="ECO:0000313" key="1">
    <source>
        <dbReference type="EMBL" id="KAI4371196.1"/>
    </source>
</evidence>
<dbReference type="EMBL" id="CM042884">
    <property type="protein sequence ID" value="KAI4371196.1"/>
    <property type="molecule type" value="Genomic_DNA"/>
</dbReference>
<name>A0ACB9R055_9MYRT</name>
<organism evidence="1 2">
    <name type="scientific">Melastoma candidum</name>
    <dbReference type="NCBI Taxonomy" id="119954"/>
    <lineage>
        <taxon>Eukaryota</taxon>
        <taxon>Viridiplantae</taxon>
        <taxon>Streptophyta</taxon>
        <taxon>Embryophyta</taxon>
        <taxon>Tracheophyta</taxon>
        <taxon>Spermatophyta</taxon>
        <taxon>Magnoliopsida</taxon>
        <taxon>eudicotyledons</taxon>
        <taxon>Gunneridae</taxon>
        <taxon>Pentapetalae</taxon>
        <taxon>rosids</taxon>
        <taxon>malvids</taxon>
        <taxon>Myrtales</taxon>
        <taxon>Melastomataceae</taxon>
        <taxon>Melastomatoideae</taxon>
        <taxon>Melastomateae</taxon>
        <taxon>Melastoma</taxon>
    </lineage>
</organism>
<reference evidence="2" key="1">
    <citation type="journal article" date="2023" name="Front. Plant Sci.">
        <title>Chromosomal-level genome assembly of Melastoma candidum provides insights into trichome evolution.</title>
        <authorList>
            <person name="Zhong Y."/>
            <person name="Wu W."/>
            <person name="Sun C."/>
            <person name="Zou P."/>
            <person name="Liu Y."/>
            <person name="Dai S."/>
            <person name="Zhou R."/>
        </authorList>
    </citation>
    <scope>NUCLEOTIDE SEQUENCE [LARGE SCALE GENOMIC DNA]</scope>
</reference>
<accession>A0ACB9R055</accession>
<keyword evidence="2" id="KW-1185">Reference proteome</keyword>
<proteinExistence type="predicted"/>
<protein>
    <submittedName>
        <fullName evidence="1">Uncharacterized protein</fullName>
    </submittedName>
</protein>
<dbReference type="Proteomes" id="UP001057402">
    <property type="component" value="Chromosome 5"/>
</dbReference>
<comment type="caution">
    <text evidence="1">The sequence shown here is derived from an EMBL/GenBank/DDBJ whole genome shotgun (WGS) entry which is preliminary data.</text>
</comment>